<evidence type="ECO:0000313" key="1">
    <source>
        <dbReference type="EMBL" id="MPL73895.1"/>
    </source>
</evidence>
<proteinExistence type="predicted"/>
<gene>
    <name evidence="1" type="ORF">SDC9_19704</name>
</gene>
<accession>A0A644U4P3</accession>
<organism evidence="1">
    <name type="scientific">bioreactor metagenome</name>
    <dbReference type="NCBI Taxonomy" id="1076179"/>
    <lineage>
        <taxon>unclassified sequences</taxon>
        <taxon>metagenomes</taxon>
        <taxon>ecological metagenomes</taxon>
    </lineage>
</organism>
<dbReference type="AlphaFoldDB" id="A0A644U4P3"/>
<dbReference type="EMBL" id="VSSQ01000076">
    <property type="protein sequence ID" value="MPL73895.1"/>
    <property type="molecule type" value="Genomic_DNA"/>
</dbReference>
<comment type="caution">
    <text evidence="1">The sequence shown here is derived from an EMBL/GenBank/DDBJ whole genome shotgun (WGS) entry which is preliminary data.</text>
</comment>
<sequence>MKKKRLKKLVIKSGENLIDSVLTKDKMNQLIGGESGYCSKPGLACYNFDSGCSNIC</sequence>
<reference evidence="1" key="1">
    <citation type="submission" date="2019-08" db="EMBL/GenBank/DDBJ databases">
        <authorList>
            <person name="Kucharzyk K."/>
            <person name="Murdoch R.W."/>
            <person name="Higgins S."/>
            <person name="Loffler F."/>
        </authorList>
    </citation>
    <scope>NUCLEOTIDE SEQUENCE</scope>
</reference>
<protein>
    <submittedName>
        <fullName evidence="1">Uncharacterized protein</fullName>
    </submittedName>
</protein>
<name>A0A644U4P3_9ZZZZ</name>